<dbReference type="EMBL" id="LIHL02000002">
    <property type="protein sequence ID" value="KAF5477875.1"/>
    <property type="molecule type" value="Genomic_DNA"/>
</dbReference>
<comment type="caution">
    <text evidence="1">The sequence shown here is derived from an EMBL/GenBank/DDBJ whole genome shotgun (WGS) entry which is preliminary data.</text>
</comment>
<proteinExistence type="predicted"/>
<protein>
    <submittedName>
        <fullName evidence="1">Uncharacterized protein</fullName>
    </submittedName>
</protein>
<dbReference type="Proteomes" id="UP000619265">
    <property type="component" value="Unassembled WGS sequence"/>
</dbReference>
<sequence>PQSNNCTSLLGCSQAKRKEIKKREKLFDNHCSSSRSQSQIPPPPLTHLYISVPVILQLICSELVELYTDAYLKKQSLLCPGKKSQQQEAFNECMPQIEEMKAISSMDNKTSSY</sequence>
<dbReference type="AlphaFoldDB" id="A0A834D6B9"/>
<reference evidence="1" key="1">
    <citation type="submission" date="2015-10" db="EMBL/GenBank/DDBJ databases">
        <authorList>
            <person name="Martinez-Garcia P.J."/>
            <person name="Crepeau M.W."/>
            <person name="Puiu D."/>
            <person name="Gonzalez-Ibeas D."/>
            <person name="Whalen J."/>
            <person name="Stevens K."/>
            <person name="Paul R."/>
            <person name="Butterfield T."/>
            <person name="Britton M."/>
            <person name="Reagan R."/>
            <person name="Chakraborty S."/>
            <person name="Walawage S.L."/>
            <person name="Vasquez-Gross H.A."/>
            <person name="Cardeno C."/>
            <person name="Famula R."/>
            <person name="Pratt K."/>
            <person name="Kuruganti S."/>
            <person name="Aradhya M.K."/>
            <person name="Leslie C.A."/>
            <person name="Dandekar A.M."/>
            <person name="Salzberg S.L."/>
            <person name="Wegrzyn J.L."/>
            <person name="Langley C.H."/>
            <person name="Neale D.B."/>
        </authorList>
    </citation>
    <scope>NUCLEOTIDE SEQUENCE</scope>
    <source>
        <tissue evidence="1">Leaves</tissue>
    </source>
</reference>
<gene>
    <name evidence="1" type="ORF">F2P56_004484</name>
</gene>
<organism evidence="1 2">
    <name type="scientific">Juglans regia</name>
    <name type="common">English walnut</name>
    <dbReference type="NCBI Taxonomy" id="51240"/>
    <lineage>
        <taxon>Eukaryota</taxon>
        <taxon>Viridiplantae</taxon>
        <taxon>Streptophyta</taxon>
        <taxon>Embryophyta</taxon>
        <taxon>Tracheophyta</taxon>
        <taxon>Spermatophyta</taxon>
        <taxon>Magnoliopsida</taxon>
        <taxon>eudicotyledons</taxon>
        <taxon>Gunneridae</taxon>
        <taxon>Pentapetalae</taxon>
        <taxon>rosids</taxon>
        <taxon>fabids</taxon>
        <taxon>Fagales</taxon>
        <taxon>Juglandaceae</taxon>
        <taxon>Juglans</taxon>
    </lineage>
</organism>
<reference evidence="1" key="2">
    <citation type="submission" date="2020-03" db="EMBL/GenBank/DDBJ databases">
        <title>Walnut 2.0.</title>
        <authorList>
            <person name="Marrano A."/>
            <person name="Britton M."/>
            <person name="Zimin A.V."/>
            <person name="Zaini P.A."/>
            <person name="Workman R."/>
            <person name="Puiu D."/>
            <person name="Bianco L."/>
            <person name="Allen B.J."/>
            <person name="Troggio M."/>
            <person name="Leslie C.A."/>
            <person name="Timp W."/>
            <person name="Dendekar A."/>
            <person name="Salzberg S.L."/>
            <person name="Neale D.B."/>
        </authorList>
    </citation>
    <scope>NUCLEOTIDE SEQUENCE</scope>
    <source>
        <tissue evidence="1">Leaves</tissue>
    </source>
</reference>
<accession>A0A834D6B9</accession>
<feature type="non-terminal residue" evidence="1">
    <location>
        <position position="1"/>
    </location>
</feature>
<name>A0A834D6B9_JUGRE</name>
<evidence type="ECO:0000313" key="2">
    <source>
        <dbReference type="Proteomes" id="UP000619265"/>
    </source>
</evidence>
<dbReference type="Gramene" id="Jr02_14060_p2">
    <property type="protein sequence ID" value="cds.Jr02_14060_p2"/>
    <property type="gene ID" value="Jr02_14060"/>
</dbReference>
<evidence type="ECO:0000313" key="1">
    <source>
        <dbReference type="EMBL" id="KAF5477875.1"/>
    </source>
</evidence>